<proteinExistence type="predicted"/>
<dbReference type="Pfam" id="PF13229">
    <property type="entry name" value="Beta_helix"/>
    <property type="match status" value="1"/>
</dbReference>
<dbReference type="InterPro" id="IPR011050">
    <property type="entry name" value="Pectin_lyase_fold/virulence"/>
</dbReference>
<dbReference type="Proteomes" id="UP001060414">
    <property type="component" value="Chromosome"/>
</dbReference>
<dbReference type="SMART" id="SM00564">
    <property type="entry name" value="PQQ"/>
    <property type="match status" value="6"/>
</dbReference>
<reference evidence="3" key="1">
    <citation type="journal article" date="2022" name="Environ. Microbiol.">
        <title>Geoalkalibacter halelectricus SAP #1 sp. nov. possessing extracellular electron transfer and mineral#reducing capabilities from a haloalkaline environment.</title>
        <authorList>
            <person name="Yadav S."/>
            <person name="Singh R."/>
            <person name="Sundharam S.S."/>
            <person name="Chaudhary S."/>
            <person name="Krishnamurthi S."/>
            <person name="Patil S.A."/>
        </authorList>
    </citation>
    <scope>NUCLEOTIDE SEQUENCE</scope>
    <source>
        <strain evidence="3">SAP-1</strain>
    </source>
</reference>
<dbReference type="PANTHER" id="PTHR34512">
    <property type="entry name" value="CELL SURFACE PROTEIN"/>
    <property type="match status" value="1"/>
</dbReference>
<dbReference type="Pfam" id="PF13360">
    <property type="entry name" value="PQQ_2"/>
    <property type="match status" value="2"/>
</dbReference>
<dbReference type="PANTHER" id="PTHR34512:SF30">
    <property type="entry name" value="OUTER MEMBRANE PROTEIN ASSEMBLY FACTOR BAMB"/>
    <property type="match status" value="1"/>
</dbReference>
<feature type="domain" description="Right handed beta helix" evidence="1">
    <location>
        <begin position="128"/>
        <end position="226"/>
    </location>
</feature>
<dbReference type="EMBL" id="CP092109">
    <property type="protein sequence ID" value="UWZ78844.1"/>
    <property type="molecule type" value="Genomic_DNA"/>
</dbReference>
<dbReference type="InterPro" id="IPR002372">
    <property type="entry name" value="PQQ_rpt_dom"/>
</dbReference>
<dbReference type="SUPFAM" id="SSF50998">
    <property type="entry name" value="Quinoprotein alcohol dehydrogenase-like"/>
    <property type="match status" value="2"/>
</dbReference>
<dbReference type="Gene3D" id="2.130.10.10">
    <property type="entry name" value="YVTN repeat-like/Quinoprotein amine dehydrogenase"/>
    <property type="match status" value="2"/>
</dbReference>
<evidence type="ECO:0000259" key="2">
    <source>
        <dbReference type="Pfam" id="PF13360"/>
    </source>
</evidence>
<sequence length="615" mass="67134">MVRGWWILILLVGLSGCALPRAGEAPEPEPLVLGNTLIDEDTLWSGQVLIDGWVKVARGVTLTIAPGTEVAFVRRDLTLDGLGDATIDVDGRLIARGTRAEPIVFRSAEASPQAGDWLEIQSNFSPEVHLQYCEIRDSAHGIHAHFTRGVIEDCIIRNNIDGTRIGNSRFVIRNNLVEHNISKGINFRDSRIEVTRNIFRHNPAGIFLFELDRDSPIHQNNFYANEYHFRLGDFFTGDVYPRDNWWGSADPGVIAARIYDSRIDDEVGTVTPAPAPSRRAGSGPRDALDLVQVAGYSTAGFVDAPPLVAGDRLLVASWDGTLSALDAQGRPVWRRQLGEVLDAPLAVDGERIYGQSWKPEVFALRLRDGRPLWRFAYAPSPADDHRQGGVVLLDDLVLVPAWNGTLHALDKLTGTPRWSFDSGAALRAAPALDEERIYLADTGGKLSALDLQGQLLWQWAGDESLLAVPQLIPQGVVVLGRGGTLRAFSRDGEILWQQELNETCFYAAPVPVDTTLVVATAGSGLWRLSAATGEVIWRAQLSGPSYATPLVHRGRIFVGDNDGTLEIFGLDSGDSLAQTAVSGAIQGAPAIFQDHLVFGARDGALHRLRIEDRMP</sequence>
<dbReference type="InterPro" id="IPR015943">
    <property type="entry name" value="WD40/YVTN_repeat-like_dom_sf"/>
</dbReference>
<gene>
    <name evidence="3" type="ORF">L9S41_14315</name>
</gene>
<dbReference type="InterPro" id="IPR018391">
    <property type="entry name" value="PQQ_b-propeller_rpt"/>
</dbReference>
<evidence type="ECO:0000313" key="4">
    <source>
        <dbReference type="Proteomes" id="UP001060414"/>
    </source>
</evidence>
<feature type="domain" description="Pyrrolo-quinoline quinone repeat" evidence="2">
    <location>
        <begin position="360"/>
        <end position="466"/>
    </location>
</feature>
<dbReference type="Gene3D" id="2.40.10.480">
    <property type="match status" value="1"/>
</dbReference>
<dbReference type="PROSITE" id="PS51257">
    <property type="entry name" value="PROKAR_LIPOPROTEIN"/>
    <property type="match status" value="1"/>
</dbReference>
<evidence type="ECO:0000259" key="1">
    <source>
        <dbReference type="Pfam" id="PF13229"/>
    </source>
</evidence>
<name>A0ABY5ZM99_9BACT</name>
<dbReference type="InterPro" id="IPR012334">
    <property type="entry name" value="Pectin_lyas_fold"/>
</dbReference>
<feature type="domain" description="Pyrrolo-quinoline quinone repeat" evidence="2">
    <location>
        <begin position="482"/>
        <end position="576"/>
    </location>
</feature>
<dbReference type="InterPro" id="IPR011047">
    <property type="entry name" value="Quinoprotein_ADH-like_sf"/>
</dbReference>
<protein>
    <submittedName>
        <fullName evidence="3">PQQ-binding-like beta-propeller repeat protein</fullName>
    </submittedName>
</protein>
<dbReference type="RefSeq" id="WP_260747204.1">
    <property type="nucleotide sequence ID" value="NZ_CP092109.1"/>
</dbReference>
<evidence type="ECO:0000313" key="3">
    <source>
        <dbReference type="EMBL" id="UWZ78844.1"/>
    </source>
</evidence>
<keyword evidence="4" id="KW-1185">Reference proteome</keyword>
<dbReference type="SUPFAM" id="SSF51126">
    <property type="entry name" value="Pectin lyase-like"/>
    <property type="match status" value="1"/>
</dbReference>
<organism evidence="3 4">
    <name type="scientific">Geoalkalibacter halelectricus</name>
    <dbReference type="NCBI Taxonomy" id="2847045"/>
    <lineage>
        <taxon>Bacteria</taxon>
        <taxon>Pseudomonadati</taxon>
        <taxon>Thermodesulfobacteriota</taxon>
        <taxon>Desulfuromonadia</taxon>
        <taxon>Desulfuromonadales</taxon>
        <taxon>Geoalkalibacteraceae</taxon>
        <taxon>Geoalkalibacter</taxon>
    </lineage>
</organism>
<dbReference type="InterPro" id="IPR039448">
    <property type="entry name" value="Beta_helix"/>
</dbReference>
<accession>A0ABY5ZM99</accession>
<dbReference type="Gene3D" id="2.160.20.10">
    <property type="entry name" value="Single-stranded right-handed beta-helix, Pectin lyase-like"/>
    <property type="match status" value="1"/>
</dbReference>